<evidence type="ECO:0000256" key="19">
    <source>
        <dbReference type="HAMAP-Rule" id="MF_00719"/>
    </source>
</evidence>
<keyword evidence="13 19" id="KW-0472">Membrane</keyword>
<name>A0A017RXX1_9CLOT</name>
<evidence type="ECO:0000256" key="12">
    <source>
        <dbReference type="ARBA" id="ARBA00022989"/>
    </source>
</evidence>
<evidence type="ECO:0000256" key="5">
    <source>
        <dbReference type="ARBA" id="ARBA00013200"/>
    </source>
</evidence>
<evidence type="ECO:0000256" key="2">
    <source>
        <dbReference type="ARBA" id="ARBA00004651"/>
    </source>
</evidence>
<feature type="transmembrane region" description="Helical" evidence="19">
    <location>
        <begin position="175"/>
        <end position="208"/>
    </location>
</feature>
<evidence type="ECO:0000256" key="14">
    <source>
        <dbReference type="ARBA" id="ARBA00025228"/>
    </source>
</evidence>
<dbReference type="RefSeq" id="WP_035378275.1">
    <property type="nucleotide sequence ID" value="NZ_AZQP01000007.1"/>
</dbReference>
<evidence type="ECO:0000256" key="4">
    <source>
        <dbReference type="ARBA" id="ARBA00010561"/>
    </source>
</evidence>
<evidence type="ECO:0000313" key="21">
    <source>
        <dbReference type="Proteomes" id="UP000019681"/>
    </source>
</evidence>
<dbReference type="GO" id="GO:0009236">
    <property type="term" value="P:cobalamin biosynthetic process"/>
    <property type="evidence" value="ECO:0007669"/>
    <property type="project" value="UniProtKB-UniRule"/>
</dbReference>
<keyword evidence="9 19" id="KW-0808">Transferase</keyword>
<proteinExistence type="inferred from homology"/>
<dbReference type="Proteomes" id="UP000019681">
    <property type="component" value="Unassembled WGS sequence"/>
</dbReference>
<evidence type="ECO:0000256" key="13">
    <source>
        <dbReference type="ARBA" id="ARBA00023136"/>
    </source>
</evidence>
<keyword evidence="11 19" id="KW-0460">Magnesium</keyword>
<comment type="cofactor">
    <cofactor evidence="1 19">
        <name>Mg(2+)</name>
        <dbReference type="ChEBI" id="CHEBI:18420"/>
    </cofactor>
</comment>
<keyword evidence="21" id="KW-1185">Reference proteome</keyword>
<keyword evidence="10 19" id="KW-0812">Transmembrane</keyword>
<dbReference type="PANTHER" id="PTHR34148:SF1">
    <property type="entry name" value="ADENOSYLCOBINAMIDE-GDP RIBAZOLETRANSFERASE"/>
    <property type="match status" value="1"/>
</dbReference>
<keyword evidence="12 19" id="KW-1133">Transmembrane helix</keyword>
<reference evidence="20 21" key="1">
    <citation type="journal article" date="2014" name="Genome Announc.">
        <title>Draft Genome Sequence of Fervidicella metallireducens Strain AeBT, an Iron-Reducing Thermoanaerobe from the Great Artesian Basin.</title>
        <authorList>
            <person name="Patel B.K."/>
        </authorList>
    </citation>
    <scope>NUCLEOTIDE SEQUENCE [LARGE SCALE GENOMIC DNA]</scope>
    <source>
        <strain evidence="20 21">AeB</strain>
    </source>
</reference>
<dbReference type="UniPathway" id="UPA00148">
    <property type="reaction ID" value="UER00238"/>
</dbReference>
<evidence type="ECO:0000256" key="1">
    <source>
        <dbReference type="ARBA" id="ARBA00001946"/>
    </source>
</evidence>
<dbReference type="NCBIfam" id="TIGR00317">
    <property type="entry name" value="cobS"/>
    <property type="match status" value="1"/>
</dbReference>
<dbReference type="EC" id="2.7.8.26" evidence="5 19"/>
<comment type="pathway">
    <text evidence="3 19">Cofactor biosynthesis; adenosylcobalamin biosynthesis; adenosylcobalamin from cob(II)yrinate a,c-diamide: step 7/7.</text>
</comment>
<comment type="caution">
    <text evidence="20">The sequence shown here is derived from an EMBL/GenBank/DDBJ whole genome shotgun (WGS) entry which is preliminary data.</text>
</comment>
<evidence type="ECO:0000256" key="8">
    <source>
        <dbReference type="ARBA" id="ARBA00022573"/>
    </source>
</evidence>
<feature type="transmembrane region" description="Helical" evidence="19">
    <location>
        <begin position="106"/>
        <end position="125"/>
    </location>
</feature>
<dbReference type="GO" id="GO:0008818">
    <property type="term" value="F:cobalamin 5'-phosphate synthase activity"/>
    <property type="evidence" value="ECO:0007669"/>
    <property type="project" value="UniProtKB-UniRule"/>
</dbReference>
<accession>A0A017RXX1</accession>
<protein>
    <recommendedName>
        <fullName evidence="6 19">Adenosylcobinamide-GDP ribazoletransferase</fullName>
        <ecNumber evidence="5 19">2.7.8.26</ecNumber>
    </recommendedName>
    <alternativeName>
        <fullName evidence="16 19">Cobalamin synthase</fullName>
    </alternativeName>
    <alternativeName>
        <fullName evidence="15 19">Cobalamin-5'-phosphate synthase</fullName>
    </alternativeName>
</protein>
<evidence type="ECO:0000256" key="6">
    <source>
        <dbReference type="ARBA" id="ARBA00015850"/>
    </source>
</evidence>
<feature type="transmembrane region" description="Helical" evidence="19">
    <location>
        <begin position="60"/>
        <end position="78"/>
    </location>
</feature>
<evidence type="ECO:0000256" key="3">
    <source>
        <dbReference type="ARBA" id="ARBA00004663"/>
    </source>
</evidence>
<keyword evidence="8 19" id="KW-0169">Cobalamin biosynthesis</keyword>
<gene>
    <name evidence="19" type="primary">cobS</name>
    <name evidence="20" type="ORF">Q428_03775</name>
</gene>
<dbReference type="EMBL" id="AZQP01000007">
    <property type="protein sequence ID" value="EYE89254.1"/>
    <property type="molecule type" value="Genomic_DNA"/>
</dbReference>
<comment type="function">
    <text evidence="14 19">Joins adenosylcobinamide-GDP and alpha-ribazole to generate adenosylcobalamin (Ado-cobalamin). Also synthesizes adenosylcobalamin 5'-phosphate from adenosylcobinamide-GDP and alpha-ribazole 5'-phosphate.</text>
</comment>
<dbReference type="PANTHER" id="PTHR34148">
    <property type="entry name" value="ADENOSYLCOBINAMIDE-GDP RIBAZOLETRANSFERASE"/>
    <property type="match status" value="1"/>
</dbReference>
<dbReference type="OrthoDB" id="9794626at2"/>
<evidence type="ECO:0000256" key="16">
    <source>
        <dbReference type="ARBA" id="ARBA00032853"/>
    </source>
</evidence>
<feature type="transmembrane region" description="Helical" evidence="19">
    <location>
        <begin position="132"/>
        <end position="155"/>
    </location>
</feature>
<dbReference type="HAMAP" id="MF_00719">
    <property type="entry name" value="CobS"/>
    <property type="match status" value="1"/>
</dbReference>
<keyword evidence="7 19" id="KW-1003">Cell membrane</keyword>
<evidence type="ECO:0000313" key="20">
    <source>
        <dbReference type="EMBL" id="EYE89254.1"/>
    </source>
</evidence>
<evidence type="ECO:0000256" key="10">
    <source>
        <dbReference type="ARBA" id="ARBA00022692"/>
    </source>
</evidence>
<comment type="catalytic activity">
    <reaction evidence="18 19">
        <text>alpha-ribazole 5'-phosphate + adenosylcob(III)inamide-GDP = adenosylcob(III)alamin 5'-phosphate + GMP + H(+)</text>
        <dbReference type="Rhea" id="RHEA:23560"/>
        <dbReference type="ChEBI" id="CHEBI:15378"/>
        <dbReference type="ChEBI" id="CHEBI:57918"/>
        <dbReference type="ChEBI" id="CHEBI:58115"/>
        <dbReference type="ChEBI" id="CHEBI:60487"/>
        <dbReference type="ChEBI" id="CHEBI:60493"/>
        <dbReference type="EC" id="2.7.8.26"/>
    </reaction>
</comment>
<comment type="similarity">
    <text evidence="4 19">Belongs to the CobS family.</text>
</comment>
<evidence type="ECO:0000256" key="17">
    <source>
        <dbReference type="ARBA" id="ARBA00048623"/>
    </source>
</evidence>
<evidence type="ECO:0000256" key="7">
    <source>
        <dbReference type="ARBA" id="ARBA00022475"/>
    </source>
</evidence>
<dbReference type="AlphaFoldDB" id="A0A017RXX1"/>
<comment type="catalytic activity">
    <reaction evidence="17 19">
        <text>alpha-ribazole + adenosylcob(III)inamide-GDP = adenosylcob(III)alamin + GMP + H(+)</text>
        <dbReference type="Rhea" id="RHEA:16049"/>
        <dbReference type="ChEBI" id="CHEBI:10329"/>
        <dbReference type="ChEBI" id="CHEBI:15378"/>
        <dbReference type="ChEBI" id="CHEBI:18408"/>
        <dbReference type="ChEBI" id="CHEBI:58115"/>
        <dbReference type="ChEBI" id="CHEBI:60487"/>
        <dbReference type="EC" id="2.7.8.26"/>
    </reaction>
</comment>
<sequence>MIKAFILMLQFLTRLPINIPVDMDSKTLSRGAFFFPFVGVVVGLISGGVYYLFQFINNDIASLSAVFTIIFVTGGIHVDGLSDTADGFFSARSKERILEIMKDSRVGTFGVIAIIFDILAKYVIIKNIPAGLVIPALIFSCALGRTASSMLFSFGKSARPGGMGDMFTANPTKKYFISATIILTVIGLVTVRTMFLIALVSVVIFALLLMKLSYKTIDGLTGDVYGACTELCEIVSLTVFMAVSLWR</sequence>
<organism evidence="20 21">
    <name type="scientific">Fervidicella metallireducens AeB</name>
    <dbReference type="NCBI Taxonomy" id="1403537"/>
    <lineage>
        <taxon>Bacteria</taxon>
        <taxon>Bacillati</taxon>
        <taxon>Bacillota</taxon>
        <taxon>Clostridia</taxon>
        <taxon>Eubacteriales</taxon>
        <taxon>Clostridiaceae</taxon>
        <taxon>Fervidicella</taxon>
    </lineage>
</organism>
<feature type="transmembrane region" description="Helical" evidence="19">
    <location>
        <begin position="32"/>
        <end position="53"/>
    </location>
</feature>
<dbReference type="InterPro" id="IPR003805">
    <property type="entry name" value="CobS"/>
</dbReference>
<evidence type="ECO:0000256" key="11">
    <source>
        <dbReference type="ARBA" id="ARBA00022842"/>
    </source>
</evidence>
<dbReference type="GO" id="GO:0005886">
    <property type="term" value="C:plasma membrane"/>
    <property type="evidence" value="ECO:0007669"/>
    <property type="project" value="UniProtKB-SubCell"/>
</dbReference>
<dbReference type="GO" id="GO:0051073">
    <property type="term" value="F:adenosylcobinamide-GDP ribazoletransferase activity"/>
    <property type="evidence" value="ECO:0007669"/>
    <property type="project" value="UniProtKB-UniRule"/>
</dbReference>
<comment type="subcellular location">
    <subcellularLocation>
        <location evidence="2 19">Cell membrane</location>
        <topology evidence="2 19">Multi-pass membrane protein</topology>
    </subcellularLocation>
</comment>
<evidence type="ECO:0000256" key="18">
    <source>
        <dbReference type="ARBA" id="ARBA00049504"/>
    </source>
</evidence>
<evidence type="ECO:0000256" key="15">
    <source>
        <dbReference type="ARBA" id="ARBA00032605"/>
    </source>
</evidence>
<evidence type="ECO:0000256" key="9">
    <source>
        <dbReference type="ARBA" id="ARBA00022679"/>
    </source>
</evidence>
<dbReference type="Pfam" id="PF02654">
    <property type="entry name" value="CobS"/>
    <property type="match status" value="1"/>
</dbReference>
<dbReference type="STRING" id="1403537.Q428_03775"/>